<dbReference type="EMBL" id="FMAO01000019">
    <property type="protein sequence ID" value="SCC12916.1"/>
    <property type="molecule type" value="Genomic_DNA"/>
</dbReference>
<evidence type="ECO:0000313" key="1">
    <source>
        <dbReference type="EMBL" id="SCC12916.1"/>
    </source>
</evidence>
<dbReference type="Pfam" id="PF09669">
    <property type="entry name" value="Phage_pRha"/>
    <property type="match status" value="1"/>
</dbReference>
<dbReference type="STRING" id="1505725.GA0061074_11922"/>
<dbReference type="OrthoDB" id="9812611at2"/>
<dbReference type="NCBIfam" id="TIGR02681">
    <property type="entry name" value="phage_pRha"/>
    <property type="match status" value="1"/>
</dbReference>
<dbReference type="RefSeq" id="WP_092463921.1">
    <property type="nucleotide sequence ID" value="NZ_BJEE01000001.1"/>
</dbReference>
<keyword evidence="2" id="KW-1185">Reference proteome</keyword>
<sequence length="269" mass="31252">MTQTEQLVELQNGVATTTSLEVAKIFGKKHRNILKIIDDIINEGLLNIEQTLKNKAMAYFELSSYKNEQNHQTYRMYKMNYKGFTLLAGGFTDKKFMEYKVMFVEQFDAMQHYIQEQQQTQFFAPETVEQQIKREQLAIAKQNSDNAKSREVRSWLKLTKNDPEAVKMAAPKVMSILLDVPEEQLQIEPKVNYLYTAADIGKMLGLEAYDIGSIAQKLDLKATRKERSNRYTKNVSIKDYAGDISSKWLYSREAFKAITNYLDNNYKEE</sequence>
<gene>
    <name evidence="1" type="ORF">GA0061074_11922</name>
</gene>
<proteinExistence type="predicted"/>
<organism evidence="1 2">
    <name type="scientific">Weissella bombi</name>
    <dbReference type="NCBI Taxonomy" id="1505725"/>
    <lineage>
        <taxon>Bacteria</taxon>
        <taxon>Bacillati</taxon>
        <taxon>Bacillota</taxon>
        <taxon>Bacilli</taxon>
        <taxon>Lactobacillales</taxon>
        <taxon>Lactobacillaceae</taxon>
        <taxon>Weissella</taxon>
    </lineage>
</organism>
<accession>A0A1C4C191</accession>
<protein>
    <submittedName>
        <fullName evidence="1">Phage regulatory protein, rha family</fullName>
    </submittedName>
</protein>
<reference evidence="2" key="1">
    <citation type="submission" date="2016-08" db="EMBL/GenBank/DDBJ databases">
        <authorList>
            <person name="Varghese N."/>
            <person name="Submissions Spin"/>
        </authorList>
    </citation>
    <scope>NUCLEOTIDE SEQUENCE [LARGE SCALE GENOMIC DNA]</scope>
    <source>
        <strain evidence="2">R-53094</strain>
    </source>
</reference>
<dbReference type="AlphaFoldDB" id="A0A1C4C191"/>
<dbReference type="Proteomes" id="UP000199268">
    <property type="component" value="Unassembled WGS sequence"/>
</dbReference>
<name>A0A1C4C191_9LACO</name>
<dbReference type="InterPro" id="IPR014054">
    <property type="entry name" value="Phage_regulatory_Rha"/>
</dbReference>
<evidence type="ECO:0000313" key="2">
    <source>
        <dbReference type="Proteomes" id="UP000199268"/>
    </source>
</evidence>